<sequence length="244" mass="29067">MAVNKNALLRYKTIDKCLQNTYRTWTLADLVAYCSQTLYDYEGRDVSVSTRTVQLDIQMMRSDKLGYNAPIEVYDRKYYRYSDPNYTITDIPVTEADMSVLTETMEMLRQFKDFSFFDELKVIINKLQDKIHTENSEKPSIIYLEKNENLKGLDYLDELYQAILKEVVIILTYQSFKARQPQHMTFHPQFLREYNNRWFVIGLVQNEDGIRTLALDRIIEIDYDLKIDYQYAQINPPKIIIKIR</sequence>
<dbReference type="InterPro" id="IPR051534">
    <property type="entry name" value="CBASS_pafABC_assoc_protein"/>
</dbReference>
<dbReference type="Proteomes" id="UP000029647">
    <property type="component" value="Unassembled WGS sequence"/>
</dbReference>
<reference evidence="2 3" key="1">
    <citation type="journal article" date="2014" name="Genome Announc.">
        <title>Draft Genome Sequences of Marine Flavobacterium Nonlabens Strains NR17, NR24, NR27, NR32, NR33, and Ara13.</title>
        <authorList>
            <person name="Nakanishi M."/>
            <person name="Meirelles P."/>
            <person name="Suzuki R."/>
            <person name="Takatani N."/>
            <person name="Mino S."/>
            <person name="Suda W."/>
            <person name="Oshima K."/>
            <person name="Hattori M."/>
            <person name="Ohkuma M."/>
            <person name="Hosokawa M."/>
            <person name="Miyashita K."/>
            <person name="Thompson F.L."/>
            <person name="Niwa A."/>
            <person name="Sawabe T."/>
            <person name="Sawabe T."/>
        </authorList>
    </citation>
    <scope>NUCLEOTIDE SEQUENCE [LARGE SCALE GENOMIC DNA]</scope>
    <source>
        <strain evidence="3">JCM19275</strain>
    </source>
</reference>
<dbReference type="PROSITE" id="PS52050">
    <property type="entry name" value="WYL"/>
    <property type="match status" value="1"/>
</dbReference>
<comment type="caution">
    <text evidence="2">The sequence shown here is derived from an EMBL/GenBank/DDBJ whole genome shotgun (WGS) entry which is preliminary data.</text>
</comment>
<gene>
    <name evidence="2" type="ORF">JCM19275_2133</name>
</gene>
<evidence type="ECO:0000259" key="1">
    <source>
        <dbReference type="Pfam" id="PF13280"/>
    </source>
</evidence>
<dbReference type="PANTHER" id="PTHR34580:SF9">
    <property type="entry name" value="SLL5097 PROTEIN"/>
    <property type="match status" value="1"/>
</dbReference>
<proteinExistence type="predicted"/>
<name>A0A090WGD1_NONUL</name>
<evidence type="ECO:0000313" key="3">
    <source>
        <dbReference type="Proteomes" id="UP000029647"/>
    </source>
</evidence>
<accession>A0A090WGD1</accession>
<dbReference type="PANTHER" id="PTHR34580">
    <property type="match status" value="1"/>
</dbReference>
<evidence type="ECO:0000313" key="2">
    <source>
        <dbReference type="EMBL" id="GAL76001.1"/>
    </source>
</evidence>
<protein>
    <submittedName>
        <fullName evidence="2">Putative transcriptional regulator</fullName>
    </submittedName>
</protein>
<organism evidence="2 3">
    <name type="scientific">Nonlabens ulvanivorans</name>
    <name type="common">Persicivirga ulvanivorans</name>
    <dbReference type="NCBI Taxonomy" id="906888"/>
    <lineage>
        <taxon>Bacteria</taxon>
        <taxon>Pseudomonadati</taxon>
        <taxon>Bacteroidota</taxon>
        <taxon>Flavobacteriia</taxon>
        <taxon>Flavobacteriales</taxon>
        <taxon>Flavobacteriaceae</taxon>
        <taxon>Nonlabens</taxon>
    </lineage>
</organism>
<dbReference type="InterPro" id="IPR026881">
    <property type="entry name" value="WYL_dom"/>
</dbReference>
<dbReference type="AlphaFoldDB" id="A0A090WGD1"/>
<feature type="domain" description="WYL" evidence="1">
    <location>
        <begin position="155"/>
        <end position="221"/>
    </location>
</feature>
<dbReference type="Pfam" id="PF13280">
    <property type="entry name" value="WYL"/>
    <property type="match status" value="1"/>
</dbReference>
<dbReference type="EMBL" id="BBNT01000008">
    <property type="protein sequence ID" value="GAL76001.1"/>
    <property type="molecule type" value="Genomic_DNA"/>
</dbReference>